<gene>
    <name evidence="5" type="ORF">M972_111423</name>
</gene>
<dbReference type="PANTHER" id="PTHR33392">
    <property type="entry name" value="POLYISOPRENYL-TEICHOIC ACID--PEPTIDOGLYCAN TEICHOIC ACID TRANSFERASE TAGU"/>
    <property type="match status" value="1"/>
</dbReference>
<dbReference type="RefSeq" id="WP_003517177.1">
    <property type="nucleotide sequence ID" value="NZ_CP013828.1"/>
</dbReference>
<dbReference type="Gene3D" id="3.40.630.190">
    <property type="entry name" value="LCP protein"/>
    <property type="match status" value="1"/>
</dbReference>
<feature type="domain" description="Cell envelope-related transcriptional attenuator" evidence="4">
    <location>
        <begin position="121"/>
        <end position="299"/>
    </location>
</feature>
<comment type="similarity">
    <text evidence="1">Belongs to the LytR/CpsA/Psr (LCP) family.</text>
</comment>
<keyword evidence="3" id="KW-1133">Transmembrane helix</keyword>
<evidence type="ECO:0000313" key="6">
    <source>
        <dbReference type="Proteomes" id="UP000223596"/>
    </source>
</evidence>
<accession>A0AB36TFP7</accession>
<dbReference type="PANTHER" id="PTHR33392:SF6">
    <property type="entry name" value="POLYISOPRENYL-TEICHOIC ACID--PEPTIDOGLYCAN TEICHOIC ACID TRANSFERASE TAGU"/>
    <property type="match status" value="1"/>
</dbReference>
<proteinExistence type="inferred from homology"/>
<feature type="transmembrane region" description="Helical" evidence="3">
    <location>
        <begin position="20"/>
        <end position="41"/>
    </location>
</feature>
<evidence type="ECO:0000259" key="4">
    <source>
        <dbReference type="Pfam" id="PF03816"/>
    </source>
</evidence>
<sequence>MGQKKIFSKKKNLTFKKALLIWMVSLIVLGGMIFLLGKFVLSDSNGSSDVDNDLTYPPVKSYEPISFPTPGKIGNDKPSDEENSDKFQGLTNGMKYHEKLVDESSRNILFIGQDRISGLYDTIGILSIDRKNKKLKIIMIPRDLYIDYSSRVKHYLEENGRLNDPDFYKINAAHLIGPYMKYEGKFGAYSMNFLAELIKEIFDIEVHDYVRVNTEGFVQIVDLFGGVDINVPYDMHYDDIYQDLHIHINKGWNHLDGKKAEGFVRYRQSNDEMGNITHSIGDYERKKNQINFIKAFIEQHGTMSNIDKLPSLISTLNKYMKHSIGVGDVLTTYIGYAKDVVLYKYPIETYTVTGKDKYMNQRYYIVIENDNKTSKVVD</sequence>
<comment type="caution">
    <text evidence="5">The sequence shown here is derived from an EMBL/GenBank/DDBJ whole genome shotgun (WGS) entry which is preliminary data.</text>
</comment>
<evidence type="ECO:0000256" key="1">
    <source>
        <dbReference type="ARBA" id="ARBA00006068"/>
    </source>
</evidence>
<dbReference type="AlphaFoldDB" id="A0AB36TFP7"/>
<dbReference type="InterPro" id="IPR004474">
    <property type="entry name" value="LytR_CpsA_psr"/>
</dbReference>
<name>A0AB36TFP7_ACETH</name>
<dbReference type="Pfam" id="PF03816">
    <property type="entry name" value="LytR_cpsA_psr"/>
    <property type="match status" value="1"/>
</dbReference>
<evidence type="ECO:0000313" key="5">
    <source>
        <dbReference type="EMBL" id="PFH02638.1"/>
    </source>
</evidence>
<reference evidence="5 6" key="1">
    <citation type="submission" date="2017-09" db="EMBL/GenBank/DDBJ databases">
        <title>Evaluation of Pacific Biosciences Sequencing Technology to Finishing C. thermocellum Genome Sequences.</title>
        <authorList>
            <person name="Brown S."/>
        </authorList>
    </citation>
    <scope>NUCLEOTIDE SEQUENCE [LARGE SCALE GENOMIC DNA]</scope>
    <source>
        <strain evidence="5 6">AD2</strain>
    </source>
</reference>
<feature type="region of interest" description="Disordered" evidence="2">
    <location>
        <begin position="65"/>
        <end position="85"/>
    </location>
</feature>
<protein>
    <submittedName>
        <fullName evidence="5">LytR family transcriptional attenuator</fullName>
    </submittedName>
</protein>
<evidence type="ECO:0000256" key="3">
    <source>
        <dbReference type="SAM" id="Phobius"/>
    </source>
</evidence>
<dbReference type="GeneID" id="35806217"/>
<keyword evidence="3" id="KW-0472">Membrane</keyword>
<evidence type="ECO:0000256" key="2">
    <source>
        <dbReference type="SAM" id="MobiDB-lite"/>
    </source>
</evidence>
<keyword evidence="3" id="KW-0812">Transmembrane</keyword>
<dbReference type="EMBL" id="PDBW01000001">
    <property type="protein sequence ID" value="PFH02638.1"/>
    <property type="molecule type" value="Genomic_DNA"/>
</dbReference>
<dbReference type="NCBIfam" id="TIGR00350">
    <property type="entry name" value="lytR_cpsA_psr"/>
    <property type="match status" value="1"/>
</dbReference>
<dbReference type="Proteomes" id="UP000223596">
    <property type="component" value="Unassembled WGS sequence"/>
</dbReference>
<organism evidence="5 6">
    <name type="scientific">Acetivibrio thermocellus AD2</name>
    <dbReference type="NCBI Taxonomy" id="1138384"/>
    <lineage>
        <taxon>Bacteria</taxon>
        <taxon>Bacillati</taxon>
        <taxon>Bacillota</taxon>
        <taxon>Clostridia</taxon>
        <taxon>Eubacteriales</taxon>
        <taxon>Oscillospiraceae</taxon>
        <taxon>Acetivibrio</taxon>
    </lineage>
</organism>
<dbReference type="InterPro" id="IPR050922">
    <property type="entry name" value="LytR/CpsA/Psr_CW_biosynth"/>
</dbReference>